<evidence type="ECO:0000256" key="2">
    <source>
        <dbReference type="ARBA" id="ARBA00022448"/>
    </source>
</evidence>
<dbReference type="PROSITE" id="PS50267">
    <property type="entry name" value="NA_NEUROTRAN_SYMP_3"/>
    <property type="match status" value="1"/>
</dbReference>
<feature type="transmembrane region" description="Helical" evidence="6">
    <location>
        <begin position="458"/>
        <end position="478"/>
    </location>
</feature>
<evidence type="ECO:0000256" key="4">
    <source>
        <dbReference type="ARBA" id="ARBA00022989"/>
    </source>
</evidence>
<keyword evidence="3 6" id="KW-0812">Transmembrane</keyword>
<dbReference type="RefSeq" id="WP_092472796.1">
    <property type="nucleotide sequence ID" value="NZ_FOOX01000014.1"/>
</dbReference>
<feature type="transmembrane region" description="Helical" evidence="6">
    <location>
        <begin position="12"/>
        <end position="32"/>
    </location>
</feature>
<sequence>MVNNQREEWGTRVGYILAAMGMAIGTGNIWRFPRMVAENGGGSFLIGWAIFLFLWSFPLIMVEMVVGRKTRLGTTGSFRDFVGRKYTWMGGFITWVCIFITFYYSVVVGWTIKYASLAIGGAFHSGVDTNKLWETFTTNPAQTISFHFMAIVLSGIVVYFGVKRGIEAASKFLLPALFVLLIVAVIKSLSLDGAMAGLAYMFTPDPAYLVKADTWLQALSQSAWSTGAGWGLYATYAIYTRKKEDIAQNALTAGMGNNTVELLAGMAIIPAIFALAPSAEYMHQAMSSGNTGITFIYMAQLFGKMPGGYFMSVVFFIALAFAAISSLIAMVEFATRNFMDFGMDRHRAIVWVVAVCFLMGIPSAISMDIFNNQDWVWGIGLLFSCLFYAIAAIQYGVEKMRDEDVNPVSDIKLGNWFVFSIKYCIPVIFVFFLGWWLWQAVTWYPDNWWDPKEVFSVGTIVVQVVFAFAVVGILNGWFNKMIKRPYGSQMADSGKQNAKLGRGM</sequence>
<dbReference type="InterPro" id="IPR047218">
    <property type="entry name" value="YocR/YhdH-like"/>
</dbReference>
<dbReference type="Gene3D" id="1.20.1740.10">
    <property type="entry name" value="Amino acid/polyamine transporter I"/>
    <property type="match status" value="1"/>
</dbReference>
<evidence type="ECO:0000256" key="5">
    <source>
        <dbReference type="ARBA" id="ARBA00023136"/>
    </source>
</evidence>
<feature type="transmembrane region" description="Helical" evidence="6">
    <location>
        <begin position="174"/>
        <end position="202"/>
    </location>
</feature>
<dbReference type="PRINTS" id="PR00176">
    <property type="entry name" value="NANEUSMPORT"/>
</dbReference>
<dbReference type="OrthoDB" id="9762833at2"/>
<dbReference type="SUPFAM" id="SSF161070">
    <property type="entry name" value="SNF-like"/>
    <property type="match status" value="1"/>
</dbReference>
<evidence type="ECO:0000256" key="6">
    <source>
        <dbReference type="SAM" id="Phobius"/>
    </source>
</evidence>
<keyword evidence="5 6" id="KW-0472">Membrane</keyword>
<dbReference type="Pfam" id="PF00209">
    <property type="entry name" value="SNF"/>
    <property type="match status" value="2"/>
</dbReference>
<protein>
    <submittedName>
        <fullName evidence="7">Neurotransmitter:Na+ symporter, NSS family</fullName>
    </submittedName>
</protein>
<feature type="transmembrane region" description="Helical" evidence="6">
    <location>
        <begin position="348"/>
        <end position="369"/>
    </location>
</feature>
<dbReference type="NCBIfam" id="NF037979">
    <property type="entry name" value="Na_transp"/>
    <property type="match status" value="1"/>
</dbReference>
<dbReference type="GO" id="GO:0016020">
    <property type="term" value="C:membrane"/>
    <property type="evidence" value="ECO:0007669"/>
    <property type="project" value="UniProtKB-SubCell"/>
</dbReference>
<accession>A0A1I2WN10</accession>
<feature type="transmembrane region" description="Helical" evidence="6">
    <location>
        <begin position="260"/>
        <end position="279"/>
    </location>
</feature>
<reference evidence="8" key="1">
    <citation type="submission" date="2016-10" db="EMBL/GenBank/DDBJ databases">
        <authorList>
            <person name="Varghese N."/>
            <person name="Submissions S."/>
        </authorList>
    </citation>
    <scope>NUCLEOTIDE SEQUENCE [LARGE SCALE GENOMIC DNA]</scope>
    <source>
        <strain evidence="8">DSM 17038</strain>
    </source>
</reference>
<evidence type="ECO:0000313" key="7">
    <source>
        <dbReference type="EMBL" id="SFH02674.1"/>
    </source>
</evidence>
<keyword evidence="4 6" id="KW-1133">Transmembrane helix</keyword>
<feature type="transmembrane region" description="Helical" evidence="6">
    <location>
        <begin position="222"/>
        <end position="239"/>
    </location>
</feature>
<dbReference type="Proteomes" id="UP000199337">
    <property type="component" value="Unassembled WGS sequence"/>
</dbReference>
<gene>
    <name evidence="7" type="ORF">SAMN05660649_03551</name>
</gene>
<dbReference type="PANTHER" id="PTHR42948">
    <property type="entry name" value="TRANSPORTER"/>
    <property type="match status" value="1"/>
</dbReference>
<dbReference type="AlphaFoldDB" id="A0A1I2WN10"/>
<evidence type="ECO:0000256" key="3">
    <source>
        <dbReference type="ARBA" id="ARBA00022692"/>
    </source>
</evidence>
<feature type="transmembrane region" description="Helical" evidence="6">
    <location>
        <begin position="308"/>
        <end position="328"/>
    </location>
</feature>
<dbReference type="PANTHER" id="PTHR42948:SF1">
    <property type="entry name" value="TRANSPORTER"/>
    <property type="match status" value="1"/>
</dbReference>
<proteinExistence type="predicted"/>
<dbReference type="EMBL" id="FOOX01000014">
    <property type="protein sequence ID" value="SFH02674.1"/>
    <property type="molecule type" value="Genomic_DNA"/>
</dbReference>
<feature type="transmembrane region" description="Helical" evidence="6">
    <location>
        <begin position="44"/>
        <end position="66"/>
    </location>
</feature>
<comment type="subcellular location">
    <subcellularLocation>
        <location evidence="1">Membrane</location>
        <topology evidence="1">Multi-pass membrane protein</topology>
    </subcellularLocation>
</comment>
<dbReference type="STRING" id="341036.SAMN05660649_03551"/>
<feature type="transmembrane region" description="Helical" evidence="6">
    <location>
        <begin position="416"/>
        <end position="438"/>
    </location>
</feature>
<dbReference type="CDD" id="cd10336">
    <property type="entry name" value="SLC6sbd_Tyt1-Like"/>
    <property type="match status" value="1"/>
</dbReference>
<name>A0A1I2WN10_9FIRM</name>
<keyword evidence="8" id="KW-1185">Reference proteome</keyword>
<feature type="transmembrane region" description="Helical" evidence="6">
    <location>
        <begin position="86"/>
        <end position="106"/>
    </location>
</feature>
<organism evidence="7 8">
    <name type="scientific">Desulfotruncus arcticus DSM 17038</name>
    <dbReference type="NCBI Taxonomy" id="1121424"/>
    <lineage>
        <taxon>Bacteria</taxon>
        <taxon>Bacillati</taxon>
        <taxon>Bacillota</taxon>
        <taxon>Clostridia</taxon>
        <taxon>Eubacteriales</taxon>
        <taxon>Desulfallaceae</taxon>
        <taxon>Desulfotruncus</taxon>
    </lineage>
</organism>
<evidence type="ECO:0000256" key="1">
    <source>
        <dbReference type="ARBA" id="ARBA00004141"/>
    </source>
</evidence>
<feature type="transmembrane region" description="Helical" evidence="6">
    <location>
        <begin position="144"/>
        <end position="162"/>
    </location>
</feature>
<dbReference type="InterPro" id="IPR037272">
    <property type="entry name" value="SNS_sf"/>
</dbReference>
<keyword evidence="2" id="KW-0813">Transport</keyword>
<dbReference type="InterPro" id="IPR000175">
    <property type="entry name" value="Na/ntran_symport"/>
</dbReference>
<evidence type="ECO:0000313" key="8">
    <source>
        <dbReference type="Proteomes" id="UP000199337"/>
    </source>
</evidence>
<feature type="transmembrane region" description="Helical" evidence="6">
    <location>
        <begin position="375"/>
        <end position="395"/>
    </location>
</feature>